<protein>
    <submittedName>
        <fullName evidence="1">Uncharacterized protein</fullName>
    </submittedName>
</protein>
<dbReference type="EMBL" id="CM055102">
    <property type="protein sequence ID" value="KAJ7537752.1"/>
    <property type="molecule type" value="Genomic_DNA"/>
</dbReference>
<name>A0ACC2C7Z0_DIPCM</name>
<reference evidence="2" key="1">
    <citation type="journal article" date="2024" name="Proc. Natl. Acad. Sci. U.S.A.">
        <title>Extraordinary preservation of gene collinearity over three hundred million years revealed in homosporous lycophytes.</title>
        <authorList>
            <person name="Li C."/>
            <person name="Wickell D."/>
            <person name="Kuo L.Y."/>
            <person name="Chen X."/>
            <person name="Nie B."/>
            <person name="Liao X."/>
            <person name="Peng D."/>
            <person name="Ji J."/>
            <person name="Jenkins J."/>
            <person name="Williams M."/>
            <person name="Shu S."/>
            <person name="Plott C."/>
            <person name="Barry K."/>
            <person name="Rajasekar S."/>
            <person name="Grimwood J."/>
            <person name="Han X."/>
            <person name="Sun S."/>
            <person name="Hou Z."/>
            <person name="He W."/>
            <person name="Dai G."/>
            <person name="Sun C."/>
            <person name="Schmutz J."/>
            <person name="Leebens-Mack J.H."/>
            <person name="Li F.W."/>
            <person name="Wang L."/>
        </authorList>
    </citation>
    <scope>NUCLEOTIDE SEQUENCE [LARGE SCALE GENOMIC DNA]</scope>
    <source>
        <strain evidence="2">cv. PW_Plant_1</strain>
    </source>
</reference>
<evidence type="ECO:0000313" key="2">
    <source>
        <dbReference type="Proteomes" id="UP001162992"/>
    </source>
</evidence>
<sequence length="432" mass="50765">MSFLYPDFSERFRHLLPYVLWFQLFYAVWQFLRTIKYFRIPYVLLSSLWHGLDSWYKVRNLIIMKDVPLDEVTLHVMNFQDLPLDQQLRKGMLSKDIDGFNCELSFNDGSQNMYVADKLKASHIEYLNERFLQEQPVKFGVDEALLWPGGYLIRRLEFYQAMDHVCSGKGYVTEFYVSCFFDCSSTQVLNQNFLRFVSLWPLILQAKNFNFWSAMLSVVIILLDVFSFWANKVWKFVHYWMQYWSSRFVKWTIAWFSDRHTRFFLHTFLSAISKQFDCNNFVTGEASTKVMKTFPIVSNIRVDKHRIQAFHPVPCVSGPWRINPNEDSNELMLHGVPYTVTVLRDFSSSVDSTTVLVELPDGGFVVEKGWSTSDITYFYGVCKLCDIAIVSPIKTLDAHNAHCCTMMELVRGVKIKKFVVCEFKEEEILFIS</sequence>
<gene>
    <name evidence="1" type="ORF">O6H91_11G020700</name>
</gene>
<organism evidence="1 2">
    <name type="scientific">Diphasiastrum complanatum</name>
    <name type="common">Issler's clubmoss</name>
    <name type="synonym">Lycopodium complanatum</name>
    <dbReference type="NCBI Taxonomy" id="34168"/>
    <lineage>
        <taxon>Eukaryota</taxon>
        <taxon>Viridiplantae</taxon>
        <taxon>Streptophyta</taxon>
        <taxon>Embryophyta</taxon>
        <taxon>Tracheophyta</taxon>
        <taxon>Lycopodiopsida</taxon>
        <taxon>Lycopodiales</taxon>
        <taxon>Lycopodiaceae</taxon>
        <taxon>Lycopodioideae</taxon>
        <taxon>Diphasiastrum</taxon>
    </lineage>
</organism>
<dbReference type="Proteomes" id="UP001162992">
    <property type="component" value="Chromosome 11"/>
</dbReference>
<proteinExistence type="predicted"/>
<evidence type="ECO:0000313" key="1">
    <source>
        <dbReference type="EMBL" id="KAJ7537752.1"/>
    </source>
</evidence>
<accession>A0ACC2C7Z0</accession>
<keyword evidence="2" id="KW-1185">Reference proteome</keyword>
<comment type="caution">
    <text evidence="1">The sequence shown here is derived from an EMBL/GenBank/DDBJ whole genome shotgun (WGS) entry which is preliminary data.</text>
</comment>